<dbReference type="PANTHER" id="PTHR39199">
    <property type="entry name" value="BLR5128 PROTEIN"/>
    <property type="match status" value="1"/>
</dbReference>
<dbReference type="EMBL" id="QVLS01000019">
    <property type="protein sequence ID" value="RFP75553.1"/>
    <property type="molecule type" value="Genomic_DNA"/>
</dbReference>
<organism evidence="2 3">
    <name type="scientific">Hydrogenophaga borbori</name>
    <dbReference type="NCBI Taxonomy" id="2294117"/>
    <lineage>
        <taxon>Bacteria</taxon>
        <taxon>Pseudomonadati</taxon>
        <taxon>Pseudomonadota</taxon>
        <taxon>Betaproteobacteria</taxon>
        <taxon>Burkholderiales</taxon>
        <taxon>Comamonadaceae</taxon>
        <taxon>Hydrogenophaga</taxon>
    </lineage>
</organism>
<evidence type="ECO:0000313" key="2">
    <source>
        <dbReference type="EMBL" id="RFP75553.1"/>
    </source>
</evidence>
<dbReference type="InterPro" id="IPR018717">
    <property type="entry name" value="DUF2241"/>
</dbReference>
<name>A0A372EDZ5_9BURK</name>
<protein>
    <submittedName>
        <fullName evidence="2">ACT domain-containing protein</fullName>
    </submittedName>
</protein>
<dbReference type="Gene3D" id="3.30.2130.10">
    <property type="entry name" value="VC0802-like"/>
    <property type="match status" value="1"/>
</dbReference>
<dbReference type="Proteomes" id="UP000261931">
    <property type="component" value="Unassembled WGS sequence"/>
</dbReference>
<evidence type="ECO:0000259" key="1">
    <source>
        <dbReference type="Pfam" id="PF10000"/>
    </source>
</evidence>
<dbReference type="SUPFAM" id="SSF55021">
    <property type="entry name" value="ACT-like"/>
    <property type="match status" value="2"/>
</dbReference>
<feature type="domain" description="DUF2241" evidence="1">
    <location>
        <begin position="3"/>
        <end position="70"/>
    </location>
</feature>
<reference evidence="2 3" key="1">
    <citation type="submission" date="2018-08" db="EMBL/GenBank/DDBJ databases">
        <title>Hydrogenophaga sp. LA-38 isolated from sludge.</title>
        <authorList>
            <person name="Im W.-T."/>
        </authorList>
    </citation>
    <scope>NUCLEOTIDE SEQUENCE [LARGE SCALE GENOMIC DNA]</scope>
    <source>
        <strain evidence="2 3">LA-38</strain>
    </source>
</reference>
<accession>A0A372EDZ5</accession>
<keyword evidence="3" id="KW-1185">Reference proteome</keyword>
<comment type="caution">
    <text evidence="2">The sequence shown here is derived from an EMBL/GenBank/DDBJ whole genome shotgun (WGS) entry which is preliminary data.</text>
</comment>
<dbReference type="PANTHER" id="PTHR39199:SF1">
    <property type="entry name" value="BLR5128 PROTEIN"/>
    <property type="match status" value="1"/>
</dbReference>
<dbReference type="Pfam" id="PF10000">
    <property type="entry name" value="ACT_3"/>
    <property type="match status" value="1"/>
</dbReference>
<proteinExistence type="predicted"/>
<evidence type="ECO:0000313" key="3">
    <source>
        <dbReference type="Proteomes" id="UP000261931"/>
    </source>
</evidence>
<dbReference type="RefSeq" id="WP_116960990.1">
    <property type="nucleotide sequence ID" value="NZ_QVLS01000019.1"/>
</dbReference>
<dbReference type="AlphaFoldDB" id="A0A372EDZ5"/>
<dbReference type="InterPro" id="IPR045865">
    <property type="entry name" value="ACT-like_dom_sf"/>
</dbReference>
<gene>
    <name evidence="2" type="ORF">DY262_20925</name>
</gene>
<sequence length="132" mass="14322">MPAEHHLPTLLQQMTPSVHPEVFVFCCFSNGRLPEALSPVGSFHEPEGLTAIVPLRQAQALGLAFQFESRMVTLTIHSALDAVGFLARISAALAARGIACNVVSAFHHDHLFVPRDRLDDALQALDELSRSG</sequence>